<dbReference type="GO" id="GO:0009421">
    <property type="term" value="C:bacterial-type flagellum filament cap"/>
    <property type="evidence" value="ECO:0007669"/>
    <property type="project" value="InterPro"/>
</dbReference>
<dbReference type="InterPro" id="IPR040026">
    <property type="entry name" value="FliD"/>
</dbReference>
<name>A0A437JBS8_9SPHN</name>
<evidence type="ECO:0000259" key="6">
    <source>
        <dbReference type="Pfam" id="PF02465"/>
    </source>
</evidence>
<dbReference type="GO" id="GO:0007155">
    <property type="term" value="P:cell adhesion"/>
    <property type="evidence" value="ECO:0007669"/>
    <property type="project" value="InterPro"/>
</dbReference>
<accession>A0A437JBS8</accession>
<evidence type="ECO:0000256" key="1">
    <source>
        <dbReference type="ARBA" id="ARBA00009764"/>
    </source>
</evidence>
<feature type="domain" description="Flagellar hook-associated protein 2 N-terminal" evidence="6">
    <location>
        <begin position="16"/>
        <end position="114"/>
    </location>
</feature>
<evidence type="ECO:0000313" key="8">
    <source>
        <dbReference type="EMBL" id="RVT43324.1"/>
    </source>
</evidence>
<dbReference type="InterPro" id="IPR003481">
    <property type="entry name" value="FliD_N"/>
</dbReference>
<proteinExistence type="inferred from homology"/>
<evidence type="ECO:0000313" key="9">
    <source>
        <dbReference type="Proteomes" id="UP000282977"/>
    </source>
</evidence>
<keyword evidence="8" id="KW-0969">Cilium</keyword>
<evidence type="ECO:0000256" key="3">
    <source>
        <dbReference type="ARBA" id="ARBA00023054"/>
    </source>
</evidence>
<reference evidence="8 9" key="1">
    <citation type="submission" date="2019-01" db="EMBL/GenBank/DDBJ databases">
        <authorList>
            <person name="Chen W.-M."/>
        </authorList>
    </citation>
    <scope>NUCLEOTIDE SEQUENCE [LARGE SCALE GENOMIC DNA]</scope>
    <source>
        <strain evidence="8 9">TLA-22</strain>
    </source>
</reference>
<evidence type="ECO:0000256" key="2">
    <source>
        <dbReference type="ARBA" id="ARBA00011255"/>
    </source>
</evidence>
<dbReference type="Proteomes" id="UP000282977">
    <property type="component" value="Unassembled WGS sequence"/>
</dbReference>
<comment type="similarity">
    <text evidence="1 5">Belongs to the FliD family.</text>
</comment>
<dbReference type="GO" id="GO:0009424">
    <property type="term" value="C:bacterial-type flagellum hook"/>
    <property type="evidence" value="ECO:0007669"/>
    <property type="project" value="UniProtKB-UniRule"/>
</dbReference>
<evidence type="ECO:0000256" key="4">
    <source>
        <dbReference type="ARBA" id="ARBA00023143"/>
    </source>
</evidence>
<evidence type="ECO:0000259" key="7">
    <source>
        <dbReference type="Pfam" id="PF07195"/>
    </source>
</evidence>
<keyword evidence="4 5" id="KW-0975">Bacterial flagellum</keyword>
<dbReference type="OrthoDB" id="7388356at2"/>
<dbReference type="Pfam" id="PF02465">
    <property type="entry name" value="FliD_N"/>
    <property type="match status" value="1"/>
</dbReference>
<sequence length="465" mass="47931">MSSISSSIANSLGVGSGIDSAQIVADLVAATREPKETAINNRISTNNARISGLASATSSLTAFSKALTDLLGGTGFSGQPASNDPTIASVALLPGGVPTGLPAQLEVQQLASAQTMESAMLAAKTTPVGLGTLTLTTGGTDYTIDITGANNSLEGLAAAFNATGADVKASVVTDNRGARLVLKGATGEASAFTITAGTADADLQRFTTSGAPGALVQRADARDSIILIDGIEMRNKTNTVDTAIPYVRIDLNKAAPGTKVTLASTEPASTMRDLVTEFVEAYNELRKTLNEATAVGADPSLSGALAGDSGVREMMRQLGRLTSTSLVSSGPYATLGDIGVGTNRDGTLKIDTVRLDKVLAENPTAVTQMLNPAVPSETNPGLAGAVQKVSDTLLSDTGAVKSATTKYENLKKAYAEQLEKLDEDMERYETRTAAAFAAMDTQLAALKATQSYIDQQIKVWTNSED</sequence>
<comment type="subcellular location">
    <subcellularLocation>
        <location evidence="5">Secreted</location>
    </subcellularLocation>
    <subcellularLocation>
        <location evidence="5">Bacterial flagellum</location>
    </subcellularLocation>
</comment>
<dbReference type="PANTHER" id="PTHR30288:SF0">
    <property type="entry name" value="FLAGELLAR HOOK-ASSOCIATED PROTEIN 2"/>
    <property type="match status" value="1"/>
</dbReference>
<dbReference type="RefSeq" id="WP_127688860.1">
    <property type="nucleotide sequence ID" value="NZ_RZUL01000001.1"/>
</dbReference>
<keyword evidence="8" id="KW-0966">Cell projection</keyword>
<keyword evidence="3 5" id="KW-0175">Coiled coil</keyword>
<dbReference type="GO" id="GO:0005576">
    <property type="term" value="C:extracellular region"/>
    <property type="evidence" value="ECO:0007669"/>
    <property type="project" value="UniProtKB-SubCell"/>
</dbReference>
<protein>
    <recommendedName>
        <fullName evidence="5">Flagellar hook-associated protein 2</fullName>
        <shortName evidence="5">HAP2</shortName>
    </recommendedName>
    <alternativeName>
        <fullName evidence="5">Flagellar cap protein</fullName>
    </alternativeName>
</protein>
<gene>
    <name evidence="8" type="ORF">ENE74_01435</name>
</gene>
<evidence type="ECO:0000256" key="5">
    <source>
        <dbReference type="RuleBase" id="RU362066"/>
    </source>
</evidence>
<feature type="domain" description="Flagellar hook-associated protein 2 C-terminal" evidence="7">
    <location>
        <begin position="221"/>
        <end position="446"/>
    </location>
</feature>
<dbReference type="Pfam" id="PF07195">
    <property type="entry name" value="FliD_C"/>
    <property type="match status" value="1"/>
</dbReference>
<comment type="function">
    <text evidence="5">Required for morphogenesis and for the elongation of the flagellar filament by facilitating polymerization of the flagellin monomers at the tip of growing filament. Forms a capping structure, which prevents flagellin subunits (transported through the central channel of the flagellum) from leaking out without polymerization at the distal end.</text>
</comment>
<keyword evidence="9" id="KW-1185">Reference proteome</keyword>
<dbReference type="GO" id="GO:0071973">
    <property type="term" value="P:bacterial-type flagellum-dependent cell motility"/>
    <property type="evidence" value="ECO:0007669"/>
    <property type="project" value="TreeGrafter"/>
</dbReference>
<dbReference type="PANTHER" id="PTHR30288">
    <property type="entry name" value="FLAGELLAR CAP/ASSEMBLY PROTEIN FLID"/>
    <property type="match status" value="1"/>
</dbReference>
<keyword evidence="5" id="KW-0964">Secreted</keyword>
<feature type="coiled-coil region" evidence="5">
    <location>
        <begin position="400"/>
        <end position="431"/>
    </location>
</feature>
<dbReference type="InterPro" id="IPR010809">
    <property type="entry name" value="FliD_C"/>
</dbReference>
<comment type="caution">
    <text evidence="8">The sequence shown here is derived from an EMBL/GenBank/DDBJ whole genome shotgun (WGS) entry which is preliminary data.</text>
</comment>
<dbReference type="AlphaFoldDB" id="A0A437JBS8"/>
<comment type="subunit">
    <text evidence="2 5">Homopentamer.</text>
</comment>
<dbReference type="EMBL" id="RZUL01000001">
    <property type="protein sequence ID" value="RVT43324.1"/>
    <property type="molecule type" value="Genomic_DNA"/>
</dbReference>
<organism evidence="8 9">
    <name type="scientific">Sphingobium algorifonticola</name>
    <dbReference type="NCBI Taxonomy" id="2008318"/>
    <lineage>
        <taxon>Bacteria</taxon>
        <taxon>Pseudomonadati</taxon>
        <taxon>Pseudomonadota</taxon>
        <taxon>Alphaproteobacteria</taxon>
        <taxon>Sphingomonadales</taxon>
        <taxon>Sphingomonadaceae</taxon>
        <taxon>Sphingobium</taxon>
    </lineage>
</organism>
<keyword evidence="8" id="KW-0282">Flagellum</keyword>